<keyword evidence="1" id="KW-1133">Transmembrane helix</keyword>
<name>A0A382BCL1_9ZZZZ</name>
<feature type="non-terminal residue" evidence="2">
    <location>
        <position position="48"/>
    </location>
</feature>
<accession>A0A382BCL1</accession>
<reference evidence="2" key="1">
    <citation type="submission" date="2018-05" db="EMBL/GenBank/DDBJ databases">
        <authorList>
            <person name="Lanie J.A."/>
            <person name="Ng W.-L."/>
            <person name="Kazmierczak K.M."/>
            <person name="Andrzejewski T.M."/>
            <person name="Davidsen T.M."/>
            <person name="Wayne K.J."/>
            <person name="Tettelin H."/>
            <person name="Glass J.I."/>
            <person name="Rusch D."/>
            <person name="Podicherti R."/>
            <person name="Tsui H.-C.T."/>
            <person name="Winkler M.E."/>
        </authorList>
    </citation>
    <scope>NUCLEOTIDE SEQUENCE</scope>
</reference>
<evidence type="ECO:0000313" key="2">
    <source>
        <dbReference type="EMBL" id="SVB11590.1"/>
    </source>
</evidence>
<gene>
    <name evidence="2" type="ORF">METZ01_LOCUS164444</name>
</gene>
<protein>
    <submittedName>
        <fullName evidence="2">Uncharacterized protein</fullName>
    </submittedName>
</protein>
<organism evidence="2">
    <name type="scientific">marine metagenome</name>
    <dbReference type="NCBI Taxonomy" id="408172"/>
    <lineage>
        <taxon>unclassified sequences</taxon>
        <taxon>metagenomes</taxon>
        <taxon>ecological metagenomes</taxon>
    </lineage>
</organism>
<feature type="transmembrane region" description="Helical" evidence="1">
    <location>
        <begin position="12"/>
        <end position="30"/>
    </location>
</feature>
<proteinExistence type="predicted"/>
<keyword evidence="1" id="KW-0472">Membrane</keyword>
<evidence type="ECO:0000256" key="1">
    <source>
        <dbReference type="SAM" id="Phobius"/>
    </source>
</evidence>
<dbReference type="AlphaFoldDB" id="A0A382BCL1"/>
<dbReference type="EMBL" id="UINC01029221">
    <property type="protein sequence ID" value="SVB11590.1"/>
    <property type="molecule type" value="Genomic_DNA"/>
</dbReference>
<keyword evidence="1" id="KW-0812">Transmembrane</keyword>
<sequence>MIDSFKSVIDALSTPTISFTALTVLIPFVFPPTDWFDKINRKLGIWKL</sequence>